<evidence type="ECO:0000313" key="5">
    <source>
        <dbReference type="Proteomes" id="UP000253975"/>
    </source>
</evidence>
<gene>
    <name evidence="4" type="ORF">C1881_06760</name>
</gene>
<dbReference type="PROSITE" id="PS50902">
    <property type="entry name" value="FLAVODOXIN_LIKE"/>
    <property type="match status" value="1"/>
</dbReference>
<dbReference type="AlphaFoldDB" id="A0A369LIK9"/>
<dbReference type="PANTHER" id="PTHR39201:SF1">
    <property type="entry name" value="FLAVODOXIN-LIKE DOMAIN-CONTAINING PROTEIN"/>
    <property type="match status" value="1"/>
</dbReference>
<dbReference type="Gene3D" id="3.40.50.360">
    <property type="match status" value="1"/>
</dbReference>
<evidence type="ECO:0000313" key="4">
    <source>
        <dbReference type="EMBL" id="RDB57965.1"/>
    </source>
</evidence>
<feature type="domain" description="Flavodoxin-like" evidence="3">
    <location>
        <begin position="71"/>
        <end position="227"/>
    </location>
</feature>
<name>A0A369LIK9_9ACTN</name>
<proteinExistence type="predicted"/>
<feature type="signal peptide" evidence="2">
    <location>
        <begin position="1"/>
        <end position="19"/>
    </location>
</feature>
<evidence type="ECO:0000259" key="3">
    <source>
        <dbReference type="PROSITE" id="PS50902"/>
    </source>
</evidence>
<protein>
    <submittedName>
        <fullName evidence="4">Flavodoxin</fullName>
    </submittedName>
</protein>
<evidence type="ECO:0000256" key="2">
    <source>
        <dbReference type="SAM" id="SignalP"/>
    </source>
</evidence>
<dbReference type="SUPFAM" id="SSF52218">
    <property type="entry name" value="Flavoproteins"/>
    <property type="match status" value="1"/>
</dbReference>
<dbReference type="PROSITE" id="PS51318">
    <property type="entry name" value="TAT"/>
    <property type="match status" value="1"/>
</dbReference>
<keyword evidence="2" id="KW-0732">Signal</keyword>
<organism evidence="4 5">
    <name type="scientific">Slackia isoflavoniconvertens</name>
    <dbReference type="NCBI Taxonomy" id="572010"/>
    <lineage>
        <taxon>Bacteria</taxon>
        <taxon>Bacillati</taxon>
        <taxon>Actinomycetota</taxon>
        <taxon>Coriobacteriia</taxon>
        <taxon>Eggerthellales</taxon>
        <taxon>Eggerthellaceae</taxon>
        <taxon>Slackia</taxon>
    </lineage>
</organism>
<dbReference type="GO" id="GO:0010181">
    <property type="term" value="F:FMN binding"/>
    <property type="evidence" value="ECO:0007669"/>
    <property type="project" value="InterPro"/>
</dbReference>
<accession>A0A369LIK9</accession>
<dbReference type="PANTHER" id="PTHR39201">
    <property type="entry name" value="EXPORTED PROTEIN-RELATED"/>
    <property type="match status" value="1"/>
</dbReference>
<dbReference type="Proteomes" id="UP000253975">
    <property type="component" value="Unassembled WGS sequence"/>
</dbReference>
<dbReference type="InterPro" id="IPR029039">
    <property type="entry name" value="Flavoprotein-like_sf"/>
</dbReference>
<dbReference type="RefSeq" id="WP_114615769.1">
    <property type="nucleotide sequence ID" value="NZ_PPTO01000010.1"/>
</dbReference>
<reference evidence="4 5" key="1">
    <citation type="journal article" date="2018" name="Elife">
        <title>Discovery and characterization of a prevalent human gut bacterial enzyme sufficient for the inactivation of a family of plant toxins.</title>
        <authorList>
            <person name="Koppel N."/>
            <person name="Bisanz J.E."/>
            <person name="Pandelia M.E."/>
            <person name="Turnbaugh P.J."/>
            <person name="Balskus E.P."/>
        </authorList>
    </citation>
    <scope>NUCLEOTIDE SEQUENCE [LARGE SCALE GENOMIC DNA]</scope>
    <source>
        <strain evidence="4 5">OB21 GAM31</strain>
    </source>
</reference>
<feature type="chain" id="PRO_5038837843" evidence="2">
    <location>
        <begin position="20"/>
        <end position="227"/>
    </location>
</feature>
<dbReference type="InterPro" id="IPR006311">
    <property type="entry name" value="TAT_signal"/>
</dbReference>
<comment type="caution">
    <text evidence="4">The sequence shown here is derived from an EMBL/GenBank/DDBJ whole genome shotgun (WGS) entry which is preliminary data.</text>
</comment>
<dbReference type="Pfam" id="PF12682">
    <property type="entry name" value="Flavodoxin_4"/>
    <property type="match status" value="1"/>
</dbReference>
<sequence>MQNAITRRRFIGVACAGFAALGLGGCAGSVQGSKVEPDVSNVDNASVGRGSSLEAENGGNKEKTMPKNGKMLIAYFSNTGNTEAVAEKLASLTGAELFRIEPETPYAQADLDYSDDGARCMRELNDPTSRPAISGAVPDWDAYDTVLVGYPIWWSRTPPIMETFVESHDWAGKTTAPFCTSGSSAIGQSASVLESETPGATWLPGKRFSHSSSDSELEGWLAGIGIE</sequence>
<evidence type="ECO:0000256" key="1">
    <source>
        <dbReference type="SAM" id="MobiDB-lite"/>
    </source>
</evidence>
<dbReference type="InterPro" id="IPR008254">
    <property type="entry name" value="Flavodoxin/NO_synth"/>
</dbReference>
<dbReference type="EMBL" id="PPTO01000010">
    <property type="protein sequence ID" value="RDB57965.1"/>
    <property type="molecule type" value="Genomic_DNA"/>
</dbReference>
<dbReference type="PROSITE" id="PS51257">
    <property type="entry name" value="PROKAR_LIPOPROTEIN"/>
    <property type="match status" value="1"/>
</dbReference>
<feature type="region of interest" description="Disordered" evidence="1">
    <location>
        <begin position="37"/>
        <end position="63"/>
    </location>
</feature>